<feature type="non-terminal residue" evidence="1">
    <location>
        <position position="1"/>
    </location>
</feature>
<accession>A0A6H5GL38</accession>
<evidence type="ECO:0000313" key="2">
    <source>
        <dbReference type="Proteomes" id="UP000479000"/>
    </source>
</evidence>
<reference evidence="1 2" key="1">
    <citation type="submission" date="2020-02" db="EMBL/GenBank/DDBJ databases">
        <authorList>
            <person name="Ferguson B K."/>
        </authorList>
    </citation>
    <scope>NUCLEOTIDE SEQUENCE [LARGE SCALE GENOMIC DNA]</scope>
</reference>
<sequence>GSSTAETESTPPSTQLTTLADLLVCMHDVIKLVEFNEVHLLNSGYGQRNWTWLELQLCNSNPKPIVLLRTLSFFKLPGGIITYATSIVTSMIGT</sequence>
<organism evidence="1 2">
    <name type="scientific">Nesidiocoris tenuis</name>
    <dbReference type="NCBI Taxonomy" id="355587"/>
    <lineage>
        <taxon>Eukaryota</taxon>
        <taxon>Metazoa</taxon>
        <taxon>Ecdysozoa</taxon>
        <taxon>Arthropoda</taxon>
        <taxon>Hexapoda</taxon>
        <taxon>Insecta</taxon>
        <taxon>Pterygota</taxon>
        <taxon>Neoptera</taxon>
        <taxon>Paraneoptera</taxon>
        <taxon>Hemiptera</taxon>
        <taxon>Heteroptera</taxon>
        <taxon>Panheteroptera</taxon>
        <taxon>Cimicomorpha</taxon>
        <taxon>Miridae</taxon>
        <taxon>Dicyphina</taxon>
        <taxon>Nesidiocoris</taxon>
    </lineage>
</organism>
<protein>
    <submittedName>
        <fullName evidence="1">Uncharacterized protein</fullName>
    </submittedName>
</protein>
<name>A0A6H5GL38_9HEMI</name>
<dbReference type="EMBL" id="CADCXU010013806">
    <property type="protein sequence ID" value="CAB0003771.1"/>
    <property type="molecule type" value="Genomic_DNA"/>
</dbReference>
<keyword evidence="2" id="KW-1185">Reference proteome</keyword>
<gene>
    <name evidence="1" type="ORF">NTEN_LOCUS9262</name>
</gene>
<proteinExistence type="predicted"/>
<evidence type="ECO:0000313" key="1">
    <source>
        <dbReference type="EMBL" id="CAB0003771.1"/>
    </source>
</evidence>
<dbReference type="Proteomes" id="UP000479000">
    <property type="component" value="Unassembled WGS sequence"/>
</dbReference>
<dbReference type="AlphaFoldDB" id="A0A6H5GL38"/>